<evidence type="ECO:0000313" key="3">
    <source>
        <dbReference type="Proteomes" id="UP001155034"/>
    </source>
</evidence>
<dbReference type="Proteomes" id="UP001155034">
    <property type="component" value="Unassembled WGS sequence"/>
</dbReference>
<evidence type="ECO:0000313" key="2">
    <source>
        <dbReference type="EMBL" id="MCS3864600.1"/>
    </source>
</evidence>
<dbReference type="EMBL" id="JANTYZ010000002">
    <property type="protein sequence ID" value="MCS3864600.1"/>
    <property type="molecule type" value="Genomic_DNA"/>
</dbReference>
<proteinExistence type="predicted"/>
<gene>
    <name evidence="2" type="ORF">GGP82_001146</name>
</gene>
<comment type="caution">
    <text evidence="2">The sequence shown here is derived from an EMBL/GenBank/DDBJ whole genome shotgun (WGS) entry which is preliminary data.</text>
</comment>
<keyword evidence="1" id="KW-0812">Transmembrane</keyword>
<dbReference type="AlphaFoldDB" id="A0A9X2TZL5"/>
<protein>
    <submittedName>
        <fullName evidence="2">Uncharacterized protein</fullName>
    </submittedName>
</protein>
<name>A0A9X2TZL5_9BACT</name>
<organism evidence="2 3">
    <name type="scientific">Salinibacter ruber</name>
    <dbReference type="NCBI Taxonomy" id="146919"/>
    <lineage>
        <taxon>Bacteria</taxon>
        <taxon>Pseudomonadati</taxon>
        <taxon>Rhodothermota</taxon>
        <taxon>Rhodothermia</taxon>
        <taxon>Rhodothermales</taxon>
        <taxon>Salinibacteraceae</taxon>
        <taxon>Salinibacter</taxon>
    </lineage>
</organism>
<accession>A0A9X2TZL5</accession>
<evidence type="ECO:0000256" key="1">
    <source>
        <dbReference type="SAM" id="Phobius"/>
    </source>
</evidence>
<sequence>MTCFSRTYLERRCRAIALFSISAMSISAMLSQLPCSGVQ</sequence>
<keyword evidence="1" id="KW-1133">Transmembrane helix</keyword>
<keyword evidence="1" id="KW-0472">Membrane</keyword>
<feature type="transmembrane region" description="Helical" evidence="1">
    <location>
        <begin position="15"/>
        <end position="33"/>
    </location>
</feature>
<reference evidence="2" key="1">
    <citation type="submission" date="2022-08" db="EMBL/GenBank/DDBJ databases">
        <title>Genomic Encyclopedia of Type Strains, Phase V (KMG-V): Genome sequencing to study the core and pangenomes of soil and plant-associated prokaryotes.</title>
        <authorList>
            <person name="Whitman W."/>
        </authorList>
    </citation>
    <scope>NUCLEOTIDE SEQUENCE</scope>
    <source>
        <strain evidence="2">SP2016B</strain>
    </source>
</reference>